<dbReference type="Pfam" id="PF24931">
    <property type="entry name" value="ACT_ACR9_3rd"/>
    <property type="match status" value="1"/>
</dbReference>
<dbReference type="PROSITE" id="PS51671">
    <property type="entry name" value="ACT"/>
    <property type="match status" value="1"/>
</dbReference>
<dbReference type="InterPro" id="IPR002912">
    <property type="entry name" value="ACT_dom"/>
</dbReference>
<keyword evidence="1" id="KW-0677">Repeat</keyword>
<dbReference type="Pfam" id="PF24926">
    <property type="entry name" value="ACT_ACR9_C"/>
    <property type="match status" value="1"/>
</dbReference>
<dbReference type="EMBL" id="JABFUD020000006">
    <property type="protein sequence ID" value="KAI5078573.1"/>
    <property type="molecule type" value="Genomic_DNA"/>
</dbReference>
<feature type="domain" description="ACT" evidence="2">
    <location>
        <begin position="111"/>
        <end position="194"/>
    </location>
</feature>
<dbReference type="InterPro" id="IPR045865">
    <property type="entry name" value="ACT-like_dom_sf"/>
</dbReference>
<dbReference type="OrthoDB" id="2019824at2759"/>
<dbReference type="AlphaFoldDB" id="A0A9D4V3H0"/>
<organism evidence="3 4">
    <name type="scientific">Adiantum capillus-veneris</name>
    <name type="common">Maidenhair fern</name>
    <dbReference type="NCBI Taxonomy" id="13818"/>
    <lineage>
        <taxon>Eukaryota</taxon>
        <taxon>Viridiplantae</taxon>
        <taxon>Streptophyta</taxon>
        <taxon>Embryophyta</taxon>
        <taxon>Tracheophyta</taxon>
        <taxon>Polypodiopsida</taxon>
        <taxon>Polypodiidae</taxon>
        <taxon>Polypodiales</taxon>
        <taxon>Pteridineae</taxon>
        <taxon>Pteridaceae</taxon>
        <taxon>Vittarioideae</taxon>
        <taxon>Adiantum</taxon>
    </lineage>
</organism>
<keyword evidence="4" id="KW-1185">Reference proteome</keyword>
<gene>
    <name evidence="3" type="ORF">GOP47_0006244</name>
</gene>
<protein>
    <recommendedName>
        <fullName evidence="2">ACT domain-containing protein</fullName>
    </recommendedName>
</protein>
<dbReference type="InterPro" id="IPR040217">
    <property type="entry name" value="ACR1-12"/>
</dbReference>
<evidence type="ECO:0000313" key="3">
    <source>
        <dbReference type="EMBL" id="KAI5078573.1"/>
    </source>
</evidence>
<name>A0A9D4V3H0_ADICA</name>
<dbReference type="PANTHER" id="PTHR31096:SF65">
    <property type="entry name" value="ACT DOMAIN-CONTAINING PROTEIN ACR9"/>
    <property type="match status" value="1"/>
</dbReference>
<dbReference type="SUPFAM" id="SSF55021">
    <property type="entry name" value="ACT-like"/>
    <property type="match status" value="2"/>
</dbReference>
<evidence type="ECO:0000256" key="1">
    <source>
        <dbReference type="ARBA" id="ARBA00022737"/>
    </source>
</evidence>
<dbReference type="InterPro" id="IPR056805">
    <property type="entry name" value="ACT_ACR9/10_C"/>
</dbReference>
<dbReference type="PANTHER" id="PTHR31096">
    <property type="entry name" value="ACT DOMAIN-CONTAINING PROTEIN ACR4-RELATED"/>
    <property type="match status" value="1"/>
</dbReference>
<evidence type="ECO:0000313" key="4">
    <source>
        <dbReference type="Proteomes" id="UP000886520"/>
    </source>
</evidence>
<dbReference type="InterPro" id="IPR056816">
    <property type="entry name" value="ACR2/9/10_N"/>
</dbReference>
<comment type="caution">
    <text evidence="3">The sequence shown here is derived from an EMBL/GenBank/DDBJ whole genome shotgun (WGS) entry which is preliminary data.</text>
</comment>
<dbReference type="Pfam" id="PF24914">
    <property type="entry name" value="ACR10_N"/>
    <property type="match status" value="1"/>
</dbReference>
<sequence>MGLPSDEIVLIRLGQKKGDPSIITVNCPDKLGLGSDLTRLLFEFGLTVVRGDMSTDGKWCFALFWVLPADGSSKNIRWAALKKLLVAACPSTRPHLLLPHLAVSKPKKMYLLQTSSMDSIGLLNDISRTLWELEITVHKMNATVTPDGKALNMFCVTDSREMLHEKRRQDDLCFRLKSTLGEEDNSCDVVLAGSEWGGLDCTPFLSVPSTLAMDLCSKKAPGTGKVTIKLDNSLSPGHTLLQIWCKDRRGLMYDCMRTLKDFQIQVAYGRLATDAKGDGEIDLFILHGDGKKIVDPVKQQNLCSRLELEITQPVKIMIMDRGPDIELLVAASIGICGQGRPRVLHDITRVLKTLGICIFKADFGWYLIENRQWEVYRFLFMDKPDLDLSSSHMKAHIAEQIRSMLVG</sequence>
<reference evidence="3" key="1">
    <citation type="submission" date="2021-01" db="EMBL/GenBank/DDBJ databases">
        <title>Adiantum capillus-veneris genome.</title>
        <authorList>
            <person name="Fang Y."/>
            <person name="Liao Q."/>
        </authorList>
    </citation>
    <scope>NUCLEOTIDE SEQUENCE</scope>
    <source>
        <strain evidence="3">H3</strain>
        <tissue evidence="3">Leaf</tissue>
    </source>
</reference>
<evidence type="ECO:0000259" key="2">
    <source>
        <dbReference type="PROSITE" id="PS51671"/>
    </source>
</evidence>
<accession>A0A9D4V3H0</accession>
<proteinExistence type="predicted"/>
<dbReference type="Proteomes" id="UP000886520">
    <property type="component" value="Chromosome 6"/>
</dbReference>